<dbReference type="RefSeq" id="XP_021732889.1">
    <property type="nucleotide sequence ID" value="XM_021877197.1"/>
</dbReference>
<dbReference type="GO" id="GO:0005886">
    <property type="term" value="C:plasma membrane"/>
    <property type="evidence" value="ECO:0007669"/>
    <property type="project" value="TreeGrafter"/>
</dbReference>
<accession>A0A803M6D6</accession>
<dbReference type="Gene3D" id="1.10.510.10">
    <property type="entry name" value="Transferase(Phosphotransferase) domain 1"/>
    <property type="match status" value="1"/>
</dbReference>
<keyword evidence="1" id="KW-0547">Nucleotide-binding</keyword>
<dbReference type="SMR" id="A0A803M6D6"/>
<dbReference type="InterPro" id="IPR011009">
    <property type="entry name" value="Kinase-like_dom_sf"/>
</dbReference>
<dbReference type="OMA" id="CCELRDE"/>
<dbReference type="InterPro" id="IPR045274">
    <property type="entry name" value="WAK-like"/>
</dbReference>
<dbReference type="GO" id="GO:0007166">
    <property type="term" value="P:cell surface receptor signaling pathway"/>
    <property type="evidence" value="ECO:0007669"/>
    <property type="project" value="InterPro"/>
</dbReference>
<dbReference type="Pfam" id="PF00069">
    <property type="entry name" value="Pkinase"/>
    <property type="match status" value="1"/>
</dbReference>
<dbReference type="RefSeq" id="XP_021732887.1">
    <property type="nucleotide sequence ID" value="XM_021877195.1"/>
</dbReference>
<sequence>MSMNLEKGIMSSWHILHMASSSFRKIWKTTSLQRKDGKESGKYMVFKGTIKNLIQNGAFALEESISLFHGRANPIRYFSVDELNSMNLEQHSMFFKELDVKWYKGFWEGRYVLVKEQSEKYSPNLTSGTFREIVVAAQMSAHKNVHKLLGCCLETKYTVLVFEWVENDTLHDLIFRDKNQDKPPLSWRERLRISWEISHAMAYLHTAFHRPIIHRSLKPRNVYLGEDNAAKLSDFSLSISVPEGEEYVEDIVVGTYGYLAPEYGHYNRLSESVDVYAFGVFFLVLLTGKDAVLMPVKSLGDNGVPTHIVEWVKNGLGDNCISEIIDPAIGGNKLSTNEELKEQLRASVELALRCTATEEHARPTMVDVATEINSMIKSSESFPVSSSRP</sequence>
<dbReference type="PROSITE" id="PS50011">
    <property type="entry name" value="PROTEIN_KINASE_DOM"/>
    <property type="match status" value="1"/>
</dbReference>
<dbReference type="RefSeq" id="XP_021732886.1">
    <property type="nucleotide sequence ID" value="XM_021877194.1"/>
</dbReference>
<keyword evidence="2" id="KW-0067">ATP-binding</keyword>
<evidence type="ECO:0000256" key="2">
    <source>
        <dbReference type="ARBA" id="ARBA00022840"/>
    </source>
</evidence>
<dbReference type="Gene3D" id="3.30.200.20">
    <property type="entry name" value="Phosphorylase Kinase, domain 1"/>
    <property type="match status" value="1"/>
</dbReference>
<dbReference type="GO" id="GO:0005524">
    <property type="term" value="F:ATP binding"/>
    <property type="evidence" value="ECO:0007669"/>
    <property type="project" value="UniProtKB-KW"/>
</dbReference>
<evidence type="ECO:0000313" key="5">
    <source>
        <dbReference type="Proteomes" id="UP000596660"/>
    </source>
</evidence>
<proteinExistence type="predicted"/>
<dbReference type="EnsemblPlants" id="AUR62024009-RA">
    <property type="protein sequence ID" value="AUR62024009-RA:cds"/>
    <property type="gene ID" value="AUR62024009"/>
</dbReference>
<dbReference type="RefSeq" id="XP_021732885.1">
    <property type="nucleotide sequence ID" value="XM_021877193.1"/>
</dbReference>
<dbReference type="PANTHER" id="PTHR27005">
    <property type="entry name" value="WALL-ASSOCIATED RECEPTOR KINASE-LIKE 21"/>
    <property type="match status" value="1"/>
</dbReference>
<keyword evidence="5" id="KW-1185">Reference proteome</keyword>
<reference evidence="4" key="1">
    <citation type="journal article" date="2017" name="Nature">
        <title>The genome of Chenopodium quinoa.</title>
        <authorList>
            <person name="Jarvis D.E."/>
            <person name="Ho Y.S."/>
            <person name="Lightfoot D.J."/>
            <person name="Schmoeckel S.M."/>
            <person name="Li B."/>
            <person name="Borm T.J.A."/>
            <person name="Ohyanagi H."/>
            <person name="Mineta K."/>
            <person name="Michell C.T."/>
            <person name="Saber N."/>
            <person name="Kharbatia N.M."/>
            <person name="Rupper R.R."/>
            <person name="Sharp A.R."/>
            <person name="Dally N."/>
            <person name="Boughton B.A."/>
            <person name="Woo Y.H."/>
            <person name="Gao G."/>
            <person name="Schijlen E.G.W.M."/>
            <person name="Guo X."/>
            <person name="Momin A.A."/>
            <person name="Negrao S."/>
            <person name="Al-Babili S."/>
            <person name="Gehring C."/>
            <person name="Roessner U."/>
            <person name="Jung C."/>
            <person name="Murphy K."/>
            <person name="Arold S.T."/>
            <person name="Gojobori T."/>
            <person name="van der Linden C.G."/>
            <person name="van Loo E.N."/>
            <person name="Jellen E.N."/>
            <person name="Maughan P.J."/>
            <person name="Tester M."/>
        </authorList>
    </citation>
    <scope>NUCLEOTIDE SEQUENCE [LARGE SCALE GENOMIC DNA]</scope>
    <source>
        <strain evidence="4">cv. PI 614886</strain>
    </source>
</reference>
<gene>
    <name evidence="4" type="primary">LOC110699671</name>
</gene>
<evidence type="ECO:0000313" key="4">
    <source>
        <dbReference type="EnsemblPlants" id="AUR62024009-RA:cds"/>
    </source>
</evidence>
<dbReference type="PANTHER" id="PTHR27005:SF466">
    <property type="entry name" value="NON-FUNCTIONAL PSEUDOKINASE ZED1-LIKE"/>
    <property type="match status" value="1"/>
</dbReference>
<organism evidence="4 5">
    <name type="scientific">Chenopodium quinoa</name>
    <name type="common">Quinoa</name>
    <dbReference type="NCBI Taxonomy" id="63459"/>
    <lineage>
        <taxon>Eukaryota</taxon>
        <taxon>Viridiplantae</taxon>
        <taxon>Streptophyta</taxon>
        <taxon>Embryophyta</taxon>
        <taxon>Tracheophyta</taxon>
        <taxon>Spermatophyta</taxon>
        <taxon>Magnoliopsida</taxon>
        <taxon>eudicotyledons</taxon>
        <taxon>Gunneridae</taxon>
        <taxon>Pentapetalae</taxon>
        <taxon>Caryophyllales</taxon>
        <taxon>Chenopodiaceae</taxon>
        <taxon>Chenopodioideae</taxon>
        <taxon>Atripliceae</taxon>
        <taxon>Chenopodium</taxon>
    </lineage>
</organism>
<dbReference type="AlphaFoldDB" id="A0A803M6D6"/>
<dbReference type="Proteomes" id="UP000596660">
    <property type="component" value="Unplaced"/>
</dbReference>
<dbReference type="OrthoDB" id="75710at2759"/>
<dbReference type="KEGG" id="cqi:110699671"/>
<dbReference type="GeneID" id="110699671"/>
<protein>
    <recommendedName>
        <fullName evidence="3">Protein kinase domain-containing protein</fullName>
    </recommendedName>
</protein>
<evidence type="ECO:0000256" key="1">
    <source>
        <dbReference type="ARBA" id="ARBA00022741"/>
    </source>
</evidence>
<dbReference type="InterPro" id="IPR000719">
    <property type="entry name" value="Prot_kinase_dom"/>
</dbReference>
<reference evidence="4" key="2">
    <citation type="submission" date="2021-03" db="UniProtKB">
        <authorList>
            <consortium name="EnsemblPlants"/>
        </authorList>
    </citation>
    <scope>IDENTIFICATION</scope>
</reference>
<dbReference type="GO" id="GO:0004674">
    <property type="term" value="F:protein serine/threonine kinase activity"/>
    <property type="evidence" value="ECO:0007669"/>
    <property type="project" value="TreeGrafter"/>
</dbReference>
<feature type="domain" description="Protein kinase" evidence="3">
    <location>
        <begin position="80"/>
        <end position="376"/>
    </location>
</feature>
<dbReference type="SUPFAM" id="SSF56112">
    <property type="entry name" value="Protein kinase-like (PK-like)"/>
    <property type="match status" value="1"/>
</dbReference>
<evidence type="ECO:0000259" key="3">
    <source>
        <dbReference type="PROSITE" id="PS50011"/>
    </source>
</evidence>
<name>A0A803M6D6_CHEQI</name>
<dbReference type="Gramene" id="AUR62024009-RA">
    <property type="protein sequence ID" value="AUR62024009-RA:cds"/>
    <property type="gene ID" value="AUR62024009"/>
</dbReference>